<keyword evidence="1" id="KW-0479">Metal-binding</keyword>
<feature type="transmembrane region" description="Helical" evidence="6">
    <location>
        <begin position="614"/>
        <end position="636"/>
    </location>
</feature>
<dbReference type="OrthoDB" id="3364175at2759"/>
<proteinExistence type="predicted"/>
<keyword evidence="4" id="KW-0804">Transcription</keyword>
<dbReference type="VEuPathDB" id="FungiDB:Z520_02926"/>
<evidence type="ECO:0000256" key="1">
    <source>
        <dbReference type="ARBA" id="ARBA00022723"/>
    </source>
</evidence>
<gene>
    <name evidence="8" type="ORF">Z520_02926</name>
</gene>
<keyword evidence="6" id="KW-0472">Membrane</keyword>
<dbReference type="InterPro" id="IPR036864">
    <property type="entry name" value="Zn2-C6_fun-type_DNA-bd_sf"/>
</dbReference>
<dbReference type="PROSITE" id="PS50048">
    <property type="entry name" value="ZN2_CY6_FUNGAL_2"/>
    <property type="match status" value="1"/>
</dbReference>
<keyword evidence="6" id="KW-0812">Transmembrane</keyword>
<dbReference type="PANTHER" id="PTHR47424">
    <property type="entry name" value="REGULATORY PROTEIN GAL4"/>
    <property type="match status" value="1"/>
</dbReference>
<sequence>MDINLNAEADDHRAPPLKRRRVPIACNSCRVRKSRCDGDQPSCGMCREIGAECAYMRTPIRSSDESNEIQELKDRLQALESLIHSVPTATAQFMRTPAATGSQEGLYQAVEETEPNQQSQSALASSIEGVSVSSPAVQQPVDGMGAVLLENEELLTFFGPSSNITFTRHITQLIARIGHLANPWSTINNLGVPFLSTSNPQSRSATREVHTTDRFALPSESRMDQLIEKYFSHTGLVFPFLHKPSFLGCYAQMKRNGPRAMRKTWMSLLNMIFALATLVGGGPTDASWAVEAQRFYERAMSLCDTTVLSGTSLELGDMPLIRLLQYFLLLMQYLQATQSSVQTSNSLGLAVSTAMRIGLHSPQASATFPPLEREMRKRTWFMCIIMDRTLSMTLGRPATIPHNYVRIQYPAPIEPAPAIDKLTEYSMAVFIATMYVLVTENTTSVREKTDLAGFLPPSSKLYQIMWKVIDQQYSQNLGFDTVPSVLDVISPLSSLDNEIRDWDRSLLPEMRTTDSSQLPDLTKSQDPTDPACPLLRFRVILTMRSLNLTILLHRPVLLKYFELSNSSAIDMKELILLNRLGQHSIEVCFRSAQEIIAIVDGLVQDEVSSRHLNAWWFTLYYTFNAALVLAGILLVCQDPTFANADAPSRSSCKEGLERAVSALSRLDPRGNMVIERCRDYLLRLIAAVETLSSEAFKYHDFMVPSLRDTTSSGHTAVFAPPAPGPAVDYSTGALFAQQVEQSGYRDARDGGISGQGFRSGNGVGGVHGSSTDPHLGDLMTGDDLGFLDFHFARNG</sequence>
<dbReference type="SUPFAM" id="SSF57701">
    <property type="entry name" value="Zn2/Cys6 DNA-binding domain"/>
    <property type="match status" value="1"/>
</dbReference>
<dbReference type="SMART" id="SM00066">
    <property type="entry name" value="GAL4"/>
    <property type="match status" value="1"/>
</dbReference>
<evidence type="ECO:0000256" key="4">
    <source>
        <dbReference type="ARBA" id="ARBA00023163"/>
    </source>
</evidence>
<dbReference type="Pfam" id="PF04082">
    <property type="entry name" value="Fungal_trans"/>
    <property type="match status" value="1"/>
</dbReference>
<protein>
    <recommendedName>
        <fullName evidence="7">Zn(2)-C6 fungal-type domain-containing protein</fullName>
    </recommendedName>
</protein>
<keyword evidence="6" id="KW-1133">Transmembrane helix</keyword>
<dbReference type="Gene3D" id="4.10.240.10">
    <property type="entry name" value="Zn(2)-C6 fungal-type DNA-binding domain"/>
    <property type="match status" value="1"/>
</dbReference>
<evidence type="ECO:0000259" key="7">
    <source>
        <dbReference type="PROSITE" id="PS50048"/>
    </source>
</evidence>
<dbReference type="AlphaFoldDB" id="A0A0D2KX27"/>
<name>A0A0D2KX27_9EURO</name>
<dbReference type="SMART" id="SM00906">
    <property type="entry name" value="Fungal_trans"/>
    <property type="match status" value="1"/>
</dbReference>
<dbReference type="Pfam" id="PF00172">
    <property type="entry name" value="Zn_clus"/>
    <property type="match status" value="1"/>
</dbReference>
<dbReference type="GeneID" id="27708672"/>
<dbReference type="GO" id="GO:0005634">
    <property type="term" value="C:nucleus"/>
    <property type="evidence" value="ECO:0007669"/>
    <property type="project" value="TreeGrafter"/>
</dbReference>
<dbReference type="InterPro" id="IPR007219">
    <property type="entry name" value="XnlR_reg_dom"/>
</dbReference>
<dbReference type="PANTHER" id="PTHR47424:SF3">
    <property type="entry name" value="REGULATORY PROTEIN GAL4"/>
    <property type="match status" value="1"/>
</dbReference>
<organism evidence="8 9">
    <name type="scientific">Fonsecaea multimorphosa CBS 102226</name>
    <dbReference type="NCBI Taxonomy" id="1442371"/>
    <lineage>
        <taxon>Eukaryota</taxon>
        <taxon>Fungi</taxon>
        <taxon>Dikarya</taxon>
        <taxon>Ascomycota</taxon>
        <taxon>Pezizomycotina</taxon>
        <taxon>Eurotiomycetes</taxon>
        <taxon>Chaetothyriomycetidae</taxon>
        <taxon>Chaetothyriales</taxon>
        <taxon>Herpotrichiellaceae</taxon>
        <taxon>Fonsecaea</taxon>
    </lineage>
</organism>
<dbReference type="GO" id="GO:0000435">
    <property type="term" value="P:positive regulation of transcription from RNA polymerase II promoter by galactose"/>
    <property type="evidence" value="ECO:0007669"/>
    <property type="project" value="TreeGrafter"/>
</dbReference>
<keyword evidence="9" id="KW-1185">Reference proteome</keyword>
<dbReference type="InterPro" id="IPR051127">
    <property type="entry name" value="Fungal_SecMet_Regulators"/>
</dbReference>
<dbReference type="GO" id="GO:0008270">
    <property type="term" value="F:zinc ion binding"/>
    <property type="evidence" value="ECO:0007669"/>
    <property type="project" value="InterPro"/>
</dbReference>
<keyword evidence="5" id="KW-0539">Nucleus</keyword>
<dbReference type="PROSITE" id="PS00463">
    <property type="entry name" value="ZN2_CY6_FUNGAL_1"/>
    <property type="match status" value="1"/>
</dbReference>
<dbReference type="STRING" id="1442371.A0A0D2KX27"/>
<evidence type="ECO:0000313" key="9">
    <source>
        <dbReference type="Proteomes" id="UP000053411"/>
    </source>
</evidence>
<evidence type="ECO:0000256" key="6">
    <source>
        <dbReference type="SAM" id="Phobius"/>
    </source>
</evidence>
<evidence type="ECO:0000256" key="5">
    <source>
        <dbReference type="ARBA" id="ARBA00023242"/>
    </source>
</evidence>
<dbReference type="InterPro" id="IPR001138">
    <property type="entry name" value="Zn2Cys6_DnaBD"/>
</dbReference>
<dbReference type="CDD" id="cd00067">
    <property type="entry name" value="GAL4"/>
    <property type="match status" value="1"/>
</dbReference>
<dbReference type="GO" id="GO:0000981">
    <property type="term" value="F:DNA-binding transcription factor activity, RNA polymerase II-specific"/>
    <property type="evidence" value="ECO:0007669"/>
    <property type="project" value="InterPro"/>
</dbReference>
<dbReference type="EMBL" id="KN848065">
    <property type="protein sequence ID" value="KIY01374.1"/>
    <property type="molecule type" value="Genomic_DNA"/>
</dbReference>
<reference evidence="8 9" key="1">
    <citation type="submission" date="2015-01" db="EMBL/GenBank/DDBJ databases">
        <title>The Genome Sequence of Fonsecaea multimorphosa CBS 102226.</title>
        <authorList>
            <consortium name="The Broad Institute Genomics Platform"/>
            <person name="Cuomo C."/>
            <person name="de Hoog S."/>
            <person name="Gorbushina A."/>
            <person name="Stielow B."/>
            <person name="Teixiera M."/>
            <person name="Abouelleil A."/>
            <person name="Chapman S.B."/>
            <person name="Priest M."/>
            <person name="Young S.K."/>
            <person name="Wortman J."/>
            <person name="Nusbaum C."/>
            <person name="Birren B."/>
        </authorList>
    </citation>
    <scope>NUCLEOTIDE SEQUENCE [LARGE SCALE GENOMIC DNA]</scope>
    <source>
        <strain evidence="8 9">CBS 102226</strain>
    </source>
</reference>
<feature type="domain" description="Zn(2)-C6 fungal-type" evidence="7">
    <location>
        <begin position="25"/>
        <end position="55"/>
    </location>
</feature>
<accession>A0A0D2KX27</accession>
<evidence type="ECO:0000313" key="8">
    <source>
        <dbReference type="EMBL" id="KIY01374.1"/>
    </source>
</evidence>
<keyword evidence="3" id="KW-0238">DNA-binding</keyword>
<evidence type="ECO:0000256" key="2">
    <source>
        <dbReference type="ARBA" id="ARBA00023015"/>
    </source>
</evidence>
<dbReference type="CDD" id="cd12148">
    <property type="entry name" value="fungal_TF_MHR"/>
    <property type="match status" value="1"/>
</dbReference>
<keyword evidence="2" id="KW-0805">Transcription regulation</keyword>
<dbReference type="GO" id="GO:0006351">
    <property type="term" value="P:DNA-templated transcription"/>
    <property type="evidence" value="ECO:0007669"/>
    <property type="project" value="InterPro"/>
</dbReference>
<dbReference type="GO" id="GO:0000978">
    <property type="term" value="F:RNA polymerase II cis-regulatory region sequence-specific DNA binding"/>
    <property type="evidence" value="ECO:0007669"/>
    <property type="project" value="TreeGrafter"/>
</dbReference>
<dbReference type="Proteomes" id="UP000053411">
    <property type="component" value="Unassembled WGS sequence"/>
</dbReference>
<dbReference type="RefSeq" id="XP_016635496.1">
    <property type="nucleotide sequence ID" value="XM_016773439.1"/>
</dbReference>
<evidence type="ECO:0000256" key="3">
    <source>
        <dbReference type="ARBA" id="ARBA00023125"/>
    </source>
</evidence>